<gene>
    <name evidence="2" type="ORF">LCGC14_0613240</name>
</gene>
<dbReference type="AlphaFoldDB" id="A0A0F9R753"/>
<protein>
    <submittedName>
        <fullName evidence="2">Uncharacterized protein</fullName>
    </submittedName>
</protein>
<keyword evidence="1" id="KW-0812">Transmembrane</keyword>
<comment type="caution">
    <text evidence="2">The sequence shown here is derived from an EMBL/GenBank/DDBJ whole genome shotgun (WGS) entry which is preliminary data.</text>
</comment>
<feature type="transmembrane region" description="Helical" evidence="1">
    <location>
        <begin position="21"/>
        <end position="37"/>
    </location>
</feature>
<evidence type="ECO:0000256" key="1">
    <source>
        <dbReference type="SAM" id="Phobius"/>
    </source>
</evidence>
<organism evidence="2">
    <name type="scientific">marine sediment metagenome</name>
    <dbReference type="NCBI Taxonomy" id="412755"/>
    <lineage>
        <taxon>unclassified sequences</taxon>
        <taxon>metagenomes</taxon>
        <taxon>ecological metagenomes</taxon>
    </lineage>
</organism>
<keyword evidence="1" id="KW-0472">Membrane</keyword>
<sequence length="84" mass="9222">MNKDELLKIAKGDINFTFQSIIYALVLCLLVAAVFLLEMSVNLQMGLIVCIIGVFGMTIYNNLNTRLNAALALIALSQDNQSTK</sequence>
<name>A0A0F9R753_9ZZZZ</name>
<proteinExistence type="predicted"/>
<evidence type="ECO:0000313" key="2">
    <source>
        <dbReference type="EMBL" id="KKN52355.1"/>
    </source>
</evidence>
<feature type="transmembrane region" description="Helical" evidence="1">
    <location>
        <begin position="43"/>
        <end position="63"/>
    </location>
</feature>
<keyword evidence="1" id="KW-1133">Transmembrane helix</keyword>
<dbReference type="EMBL" id="LAZR01001022">
    <property type="protein sequence ID" value="KKN52355.1"/>
    <property type="molecule type" value="Genomic_DNA"/>
</dbReference>
<accession>A0A0F9R753</accession>
<reference evidence="2" key="1">
    <citation type="journal article" date="2015" name="Nature">
        <title>Complex archaea that bridge the gap between prokaryotes and eukaryotes.</title>
        <authorList>
            <person name="Spang A."/>
            <person name="Saw J.H."/>
            <person name="Jorgensen S.L."/>
            <person name="Zaremba-Niedzwiedzka K."/>
            <person name="Martijn J."/>
            <person name="Lind A.E."/>
            <person name="van Eijk R."/>
            <person name="Schleper C."/>
            <person name="Guy L."/>
            <person name="Ettema T.J."/>
        </authorList>
    </citation>
    <scope>NUCLEOTIDE SEQUENCE</scope>
</reference>